<keyword evidence="2" id="KW-0812">Transmembrane</keyword>
<feature type="region of interest" description="Disordered" evidence="1">
    <location>
        <begin position="34"/>
        <end position="56"/>
    </location>
</feature>
<keyword evidence="4" id="KW-1185">Reference proteome</keyword>
<keyword evidence="2" id="KW-1133">Transmembrane helix</keyword>
<evidence type="ECO:0000256" key="2">
    <source>
        <dbReference type="SAM" id="Phobius"/>
    </source>
</evidence>
<dbReference type="AlphaFoldDB" id="A0A562E0U8"/>
<proteinExistence type="predicted"/>
<evidence type="ECO:0000313" key="3">
    <source>
        <dbReference type="EMBL" id="TWH15423.1"/>
    </source>
</evidence>
<name>A0A562E0U8_9GAMM</name>
<dbReference type="Proteomes" id="UP000321583">
    <property type="component" value="Unassembled WGS sequence"/>
</dbReference>
<feature type="transmembrane region" description="Helical" evidence="2">
    <location>
        <begin position="6"/>
        <end position="26"/>
    </location>
</feature>
<organism evidence="3 4">
    <name type="scientific">Pseudoxanthomonas taiwanensis J19</name>
    <dbReference type="NCBI Taxonomy" id="935569"/>
    <lineage>
        <taxon>Bacteria</taxon>
        <taxon>Pseudomonadati</taxon>
        <taxon>Pseudomonadota</taxon>
        <taxon>Gammaproteobacteria</taxon>
        <taxon>Lysobacterales</taxon>
        <taxon>Lysobacteraceae</taxon>
        <taxon>Pseudoxanthomonas</taxon>
    </lineage>
</organism>
<protein>
    <submittedName>
        <fullName evidence="3">Uncharacterized protein</fullName>
    </submittedName>
</protein>
<keyword evidence="2" id="KW-0472">Membrane</keyword>
<comment type="caution">
    <text evidence="3">The sequence shown here is derived from an EMBL/GenBank/DDBJ whole genome shotgun (WGS) entry which is preliminary data.</text>
</comment>
<reference evidence="3 4" key="1">
    <citation type="submission" date="2019-07" db="EMBL/GenBank/DDBJ databases">
        <title>Genome sequencing of lignin-degrading bacterial isolates.</title>
        <authorList>
            <person name="Gladden J."/>
        </authorList>
    </citation>
    <scope>NUCLEOTIDE SEQUENCE [LARGE SCALE GENOMIC DNA]</scope>
    <source>
        <strain evidence="3 4">J19</strain>
    </source>
</reference>
<dbReference type="EMBL" id="VLJS01000043">
    <property type="protein sequence ID" value="TWH15423.1"/>
    <property type="molecule type" value="Genomic_DNA"/>
</dbReference>
<evidence type="ECO:0000256" key="1">
    <source>
        <dbReference type="SAM" id="MobiDB-lite"/>
    </source>
</evidence>
<dbReference type="RefSeq" id="WP_019398145.1">
    <property type="nucleotide sequence ID" value="NZ_VLJS01000043.1"/>
</dbReference>
<accession>A0A562E0U8</accession>
<gene>
    <name evidence="3" type="ORF">L613_001600000410</name>
</gene>
<sequence length="56" mass="6487">MSADWFPVVFIVFKVVVLGVAMFFAIKWHHDKDKMEKEKAAREAREAAARQPRAPE</sequence>
<evidence type="ECO:0000313" key="4">
    <source>
        <dbReference type="Proteomes" id="UP000321583"/>
    </source>
</evidence>